<sequence>MQSAEGKPNKSSLLVSLRRYASAVRNMEETILLPSLLRDVPSEDESDCDAAEESCTDLYDNYLILKAISYTMESGLISSDNHKAMKNGALHKSVEPLVGKDPEALFYFHLKGLFSVLSDLTKKTHHLTEKYMDIIGTYFSQ</sequence>
<dbReference type="Proteomes" id="UP000005226">
    <property type="component" value="Chromosome 11"/>
</dbReference>
<dbReference type="PANTHER" id="PTHR14315">
    <property type="entry name" value="SPOT14 FAMILY MEMBER"/>
    <property type="match status" value="1"/>
</dbReference>
<dbReference type="PANTHER" id="PTHR14315:SF20">
    <property type="entry name" value="SIMILAR TO VERTEBRATE MID1 INTERACTING-LIKE PROTEIN"/>
    <property type="match status" value="1"/>
</dbReference>
<dbReference type="Pfam" id="PF07084">
    <property type="entry name" value="Spot_14"/>
    <property type="match status" value="1"/>
</dbReference>
<dbReference type="OMA" id="YMDIIGV"/>
<reference evidence="6" key="3">
    <citation type="submission" date="2025-09" db="UniProtKB">
        <authorList>
            <consortium name="Ensembl"/>
        </authorList>
    </citation>
    <scope>IDENTIFICATION</scope>
</reference>
<name>H2UF23_TAKRU</name>
<comment type="subcellular location">
    <subcellularLocation>
        <location evidence="2">Cytoplasm</location>
    </subcellularLocation>
    <subcellularLocation>
        <location evidence="1">Nucleus</location>
    </subcellularLocation>
</comment>
<evidence type="ECO:0000256" key="4">
    <source>
        <dbReference type="ARBA" id="ARBA00022490"/>
    </source>
</evidence>
<accession>H2UF23</accession>
<organism evidence="6 7">
    <name type="scientific">Takifugu rubripes</name>
    <name type="common">Japanese pufferfish</name>
    <name type="synonym">Fugu rubripes</name>
    <dbReference type="NCBI Taxonomy" id="31033"/>
    <lineage>
        <taxon>Eukaryota</taxon>
        <taxon>Metazoa</taxon>
        <taxon>Chordata</taxon>
        <taxon>Craniata</taxon>
        <taxon>Vertebrata</taxon>
        <taxon>Euteleostomi</taxon>
        <taxon>Actinopterygii</taxon>
        <taxon>Neopterygii</taxon>
        <taxon>Teleostei</taxon>
        <taxon>Neoteleostei</taxon>
        <taxon>Acanthomorphata</taxon>
        <taxon>Eupercaria</taxon>
        <taxon>Tetraodontiformes</taxon>
        <taxon>Tetradontoidea</taxon>
        <taxon>Tetraodontidae</taxon>
        <taxon>Takifugu</taxon>
    </lineage>
</organism>
<evidence type="ECO:0000256" key="1">
    <source>
        <dbReference type="ARBA" id="ARBA00004123"/>
    </source>
</evidence>
<dbReference type="AlphaFoldDB" id="H2UF23"/>
<dbReference type="FunCoup" id="H2UF23">
    <property type="interactions" value="1"/>
</dbReference>
<evidence type="ECO:0000313" key="7">
    <source>
        <dbReference type="Proteomes" id="UP000005226"/>
    </source>
</evidence>
<dbReference type="GO" id="GO:0005829">
    <property type="term" value="C:cytosol"/>
    <property type="evidence" value="ECO:0007669"/>
    <property type="project" value="TreeGrafter"/>
</dbReference>
<protein>
    <submittedName>
        <fullName evidence="6">Thyroid hormone responsive</fullName>
    </submittedName>
</protein>
<dbReference type="Gene3D" id="6.10.140.1610">
    <property type="match status" value="1"/>
</dbReference>
<dbReference type="InParanoid" id="H2UF23"/>
<evidence type="ECO:0000256" key="2">
    <source>
        <dbReference type="ARBA" id="ARBA00004496"/>
    </source>
</evidence>
<reference evidence="6" key="2">
    <citation type="submission" date="2025-08" db="UniProtKB">
        <authorList>
            <consortium name="Ensembl"/>
        </authorList>
    </citation>
    <scope>IDENTIFICATION</scope>
</reference>
<comment type="similarity">
    <text evidence="3">Belongs to the SPOT14 family.</text>
</comment>
<evidence type="ECO:0000256" key="3">
    <source>
        <dbReference type="ARBA" id="ARBA00009488"/>
    </source>
</evidence>
<dbReference type="InterPro" id="IPR009786">
    <property type="entry name" value="Spot_14"/>
</dbReference>
<keyword evidence="4" id="KW-0963">Cytoplasm</keyword>
<evidence type="ECO:0000256" key="5">
    <source>
        <dbReference type="ARBA" id="ARBA00023242"/>
    </source>
</evidence>
<reference evidence="6 7" key="1">
    <citation type="journal article" date="2011" name="Genome Biol. Evol.">
        <title>Integration of the genetic map and genome assembly of fugu facilitates insights into distinct features of genome evolution in teleosts and mammals.</title>
        <authorList>
            <person name="Kai W."/>
            <person name="Kikuchi K."/>
            <person name="Tohari S."/>
            <person name="Chew A.K."/>
            <person name="Tay A."/>
            <person name="Fujiwara A."/>
            <person name="Hosoya S."/>
            <person name="Suetake H."/>
            <person name="Naruse K."/>
            <person name="Brenner S."/>
            <person name="Suzuki Y."/>
            <person name="Venkatesh B."/>
        </authorList>
    </citation>
    <scope>NUCLEOTIDE SEQUENCE [LARGE SCALE GENOMIC DNA]</scope>
</reference>
<dbReference type="Ensembl" id="ENSTRUT00000035670.3">
    <property type="protein sequence ID" value="ENSTRUP00000035542.3"/>
    <property type="gene ID" value="ENSTRUG00000013902.3"/>
</dbReference>
<keyword evidence="7" id="KW-1185">Reference proteome</keyword>
<keyword evidence="5" id="KW-0539">Nucleus</keyword>
<dbReference type="InterPro" id="IPR053719">
    <property type="entry name" value="Lipogen_MT_Stabilize_sf"/>
</dbReference>
<dbReference type="STRING" id="31033.ENSTRUP00000035542"/>
<dbReference type="GeneTree" id="ENSGT00500000044890"/>
<proteinExistence type="inferred from homology"/>
<dbReference type="HOGENOM" id="CLU_066079_1_0_1"/>
<dbReference type="GO" id="GO:0005634">
    <property type="term" value="C:nucleus"/>
    <property type="evidence" value="ECO:0007669"/>
    <property type="project" value="UniProtKB-SubCell"/>
</dbReference>
<evidence type="ECO:0000313" key="6">
    <source>
        <dbReference type="Ensembl" id="ENSTRUP00000035542.3"/>
    </source>
</evidence>
<dbReference type="GO" id="GO:0046890">
    <property type="term" value="P:regulation of lipid biosynthetic process"/>
    <property type="evidence" value="ECO:0007669"/>
    <property type="project" value="TreeGrafter"/>
</dbReference>
<dbReference type="eggNOG" id="ENOG502S7IQ">
    <property type="taxonomic scope" value="Eukaryota"/>
</dbReference>